<evidence type="ECO:0000313" key="10">
    <source>
        <dbReference type="EMBL" id="GAA3674831.1"/>
    </source>
</evidence>
<evidence type="ECO:0000259" key="9">
    <source>
        <dbReference type="Pfam" id="PF00482"/>
    </source>
</evidence>
<protein>
    <recommendedName>
        <fullName evidence="9">Type II secretion system protein GspF domain-containing protein</fullName>
    </recommendedName>
</protein>
<keyword evidence="5 7" id="KW-0472">Membrane</keyword>
<dbReference type="Pfam" id="PF00482">
    <property type="entry name" value="T2SSF"/>
    <property type="match status" value="1"/>
</dbReference>
<evidence type="ECO:0000256" key="4">
    <source>
        <dbReference type="ARBA" id="ARBA00022989"/>
    </source>
</evidence>
<dbReference type="InterPro" id="IPR018076">
    <property type="entry name" value="T2SS_GspF_dom"/>
</dbReference>
<evidence type="ECO:0000256" key="5">
    <source>
        <dbReference type="ARBA" id="ARBA00023136"/>
    </source>
</evidence>
<keyword evidence="11" id="KW-1185">Reference proteome</keyword>
<keyword evidence="3 7" id="KW-0812">Transmembrane</keyword>
<feature type="chain" id="PRO_5045981761" description="Type II secretion system protein GspF domain-containing protein" evidence="8">
    <location>
        <begin position="18"/>
        <end position="295"/>
    </location>
</feature>
<sequence>MMVVAAVLLAAAAAWLACPGPSAPDGWGSGRPVGGHPLTGGVGSGGAGSGRVGPGGPAHRLWPNRSSLVRPSTPGLPQSGPSFSGVSGAWPRGWPQRARAGPDAGLEQHVRAVRQLASLLRSGRSLAEAWLLLERAWRDGPAGPVAADIAAACRAALAAHGMGLPTSTGLERHVRGSSGASAAAWERVVWSLRLAEGVGAAPAELLDRVADQLEATEDRRRSLEAVMAGPRATQRLLSWLPLFGLGLAQLMGAEPLIVLTTHPLGVSCLGAGLALWWLNRVWAGRLVRAAERDGP</sequence>
<feature type="signal peptide" evidence="8">
    <location>
        <begin position="1"/>
        <end position="17"/>
    </location>
</feature>
<dbReference type="PANTHER" id="PTHR35007:SF4">
    <property type="entry name" value="CONSERVED TRANSMEMBRANE PROTEIN-RELATED"/>
    <property type="match status" value="1"/>
</dbReference>
<dbReference type="EMBL" id="BAABEO010000008">
    <property type="protein sequence ID" value="GAA3674831.1"/>
    <property type="molecule type" value="Genomic_DNA"/>
</dbReference>
<organism evidence="10 11">
    <name type="scientific">Arthrobacter ginkgonis</name>
    <dbReference type="NCBI Taxonomy" id="1630594"/>
    <lineage>
        <taxon>Bacteria</taxon>
        <taxon>Bacillati</taxon>
        <taxon>Actinomycetota</taxon>
        <taxon>Actinomycetes</taxon>
        <taxon>Micrococcales</taxon>
        <taxon>Micrococcaceae</taxon>
        <taxon>Arthrobacter</taxon>
    </lineage>
</organism>
<evidence type="ECO:0000256" key="6">
    <source>
        <dbReference type="SAM" id="MobiDB-lite"/>
    </source>
</evidence>
<evidence type="ECO:0000256" key="2">
    <source>
        <dbReference type="ARBA" id="ARBA00022475"/>
    </source>
</evidence>
<reference evidence="11" key="1">
    <citation type="journal article" date="2019" name="Int. J. Syst. Evol. Microbiol.">
        <title>The Global Catalogue of Microorganisms (GCM) 10K type strain sequencing project: providing services to taxonomists for standard genome sequencing and annotation.</title>
        <authorList>
            <consortium name="The Broad Institute Genomics Platform"/>
            <consortium name="The Broad Institute Genome Sequencing Center for Infectious Disease"/>
            <person name="Wu L."/>
            <person name="Ma J."/>
        </authorList>
    </citation>
    <scope>NUCLEOTIDE SEQUENCE [LARGE SCALE GENOMIC DNA]</scope>
    <source>
        <strain evidence="11">JCM 30742</strain>
    </source>
</reference>
<evidence type="ECO:0000256" key="1">
    <source>
        <dbReference type="ARBA" id="ARBA00004651"/>
    </source>
</evidence>
<evidence type="ECO:0000256" key="7">
    <source>
        <dbReference type="SAM" id="Phobius"/>
    </source>
</evidence>
<gene>
    <name evidence="10" type="ORF">GCM10023081_11560</name>
</gene>
<name>A0ABP7C1U9_9MICC</name>
<comment type="subcellular location">
    <subcellularLocation>
        <location evidence="1">Cell membrane</location>
        <topology evidence="1">Multi-pass membrane protein</topology>
    </subcellularLocation>
</comment>
<feature type="region of interest" description="Disordered" evidence="6">
    <location>
        <begin position="41"/>
        <end position="85"/>
    </location>
</feature>
<comment type="caution">
    <text evidence="10">The sequence shown here is derived from an EMBL/GenBank/DDBJ whole genome shotgun (WGS) entry which is preliminary data.</text>
</comment>
<evidence type="ECO:0000256" key="8">
    <source>
        <dbReference type="SAM" id="SignalP"/>
    </source>
</evidence>
<keyword evidence="2" id="KW-1003">Cell membrane</keyword>
<dbReference type="Proteomes" id="UP001500752">
    <property type="component" value="Unassembled WGS sequence"/>
</dbReference>
<accession>A0ABP7C1U9</accession>
<proteinExistence type="predicted"/>
<feature type="domain" description="Type II secretion system protein GspF" evidence="9">
    <location>
        <begin position="113"/>
        <end position="233"/>
    </location>
</feature>
<evidence type="ECO:0000313" key="11">
    <source>
        <dbReference type="Proteomes" id="UP001500752"/>
    </source>
</evidence>
<dbReference type="PANTHER" id="PTHR35007">
    <property type="entry name" value="INTEGRAL MEMBRANE PROTEIN-RELATED"/>
    <property type="match status" value="1"/>
</dbReference>
<keyword evidence="8" id="KW-0732">Signal</keyword>
<keyword evidence="4 7" id="KW-1133">Transmembrane helix</keyword>
<feature type="compositionally biased region" description="Gly residues" evidence="6">
    <location>
        <begin position="41"/>
        <end position="56"/>
    </location>
</feature>
<feature type="compositionally biased region" description="Polar residues" evidence="6">
    <location>
        <begin position="64"/>
        <end position="85"/>
    </location>
</feature>
<feature type="transmembrane region" description="Helical" evidence="7">
    <location>
        <begin position="256"/>
        <end position="278"/>
    </location>
</feature>
<evidence type="ECO:0000256" key="3">
    <source>
        <dbReference type="ARBA" id="ARBA00022692"/>
    </source>
</evidence>